<dbReference type="Proteomes" id="UP000555552">
    <property type="component" value="Unassembled WGS sequence"/>
</dbReference>
<dbReference type="PANTHER" id="PTHR43355">
    <property type="entry name" value="FLAVIN REDUCTASE (NADPH)"/>
    <property type="match status" value="1"/>
</dbReference>
<evidence type="ECO:0000313" key="3">
    <source>
        <dbReference type="Proteomes" id="UP000555552"/>
    </source>
</evidence>
<evidence type="ECO:0000313" key="2">
    <source>
        <dbReference type="EMBL" id="NNH21856.1"/>
    </source>
</evidence>
<dbReference type="InterPro" id="IPR036291">
    <property type="entry name" value="NAD(P)-bd_dom_sf"/>
</dbReference>
<name>A0A849BQN6_9ACTN</name>
<dbReference type="Gene3D" id="3.40.50.720">
    <property type="entry name" value="NAD(P)-binding Rossmann-like Domain"/>
    <property type="match status" value="1"/>
</dbReference>
<dbReference type="PANTHER" id="PTHR43355:SF2">
    <property type="entry name" value="FLAVIN REDUCTASE (NADPH)"/>
    <property type="match status" value="1"/>
</dbReference>
<keyword evidence="3" id="KW-1185">Reference proteome</keyword>
<dbReference type="AlphaFoldDB" id="A0A849BQN6"/>
<dbReference type="RefSeq" id="WP_171201715.1">
    <property type="nucleotide sequence ID" value="NZ_BAAANP010000015.1"/>
</dbReference>
<proteinExistence type="predicted"/>
<sequence length="215" mass="21882">MSKVVVIGATGYAGGRISAELLTRGHEVVGVSRSGAGLDERVTPAQGSVHDSGFLREVTAGADHVVVAVKAAAVEPGGPTLLDALPGLTEAAVAQGARLGFVGGAGSLLVAEGGPTLVSTPAFPQAYAREALDHAAVLEALRQAPRELDWFYVSPAATYGAWNAGERTGAFRVGGDVLMSDEAGVSAISGDDFAIAYVDELESGAHPRQRISVAY</sequence>
<dbReference type="EMBL" id="JABEMA010000010">
    <property type="protein sequence ID" value="NNH21856.1"/>
    <property type="molecule type" value="Genomic_DNA"/>
</dbReference>
<gene>
    <name evidence="2" type="ORF">HLB09_01900</name>
</gene>
<evidence type="ECO:0000259" key="1">
    <source>
        <dbReference type="Pfam" id="PF13460"/>
    </source>
</evidence>
<accession>A0A849BQN6</accession>
<dbReference type="SUPFAM" id="SSF51735">
    <property type="entry name" value="NAD(P)-binding Rossmann-fold domains"/>
    <property type="match status" value="1"/>
</dbReference>
<protein>
    <submittedName>
        <fullName evidence="2">NAD(P)H-binding protein</fullName>
    </submittedName>
</protein>
<organism evidence="2 3">
    <name type="scientific">Pseudokineococcus marinus</name>
    <dbReference type="NCBI Taxonomy" id="351215"/>
    <lineage>
        <taxon>Bacteria</taxon>
        <taxon>Bacillati</taxon>
        <taxon>Actinomycetota</taxon>
        <taxon>Actinomycetes</taxon>
        <taxon>Kineosporiales</taxon>
        <taxon>Kineosporiaceae</taxon>
        <taxon>Pseudokineococcus</taxon>
    </lineage>
</organism>
<comment type="caution">
    <text evidence="2">The sequence shown here is derived from an EMBL/GenBank/DDBJ whole genome shotgun (WGS) entry which is preliminary data.</text>
</comment>
<feature type="domain" description="NAD(P)-binding" evidence="1">
    <location>
        <begin position="8"/>
        <end position="159"/>
    </location>
</feature>
<reference evidence="2 3" key="1">
    <citation type="submission" date="2020-05" db="EMBL/GenBank/DDBJ databases">
        <title>MicrobeNet Type strains.</title>
        <authorList>
            <person name="Nicholson A.C."/>
        </authorList>
    </citation>
    <scope>NUCLEOTIDE SEQUENCE [LARGE SCALE GENOMIC DNA]</scope>
    <source>
        <strain evidence="2 3">JCM 14547</strain>
    </source>
</reference>
<dbReference type="Pfam" id="PF13460">
    <property type="entry name" value="NAD_binding_10"/>
    <property type="match status" value="1"/>
</dbReference>
<dbReference type="InterPro" id="IPR016040">
    <property type="entry name" value="NAD(P)-bd_dom"/>
</dbReference>
<dbReference type="GO" id="GO:0016646">
    <property type="term" value="F:oxidoreductase activity, acting on the CH-NH group of donors, NAD or NADP as acceptor"/>
    <property type="evidence" value="ECO:0007669"/>
    <property type="project" value="TreeGrafter"/>
</dbReference>
<dbReference type="InterPro" id="IPR051606">
    <property type="entry name" value="Polyketide_Oxido-like"/>
</dbReference>